<dbReference type="SMART" id="SM00448">
    <property type="entry name" value="REC"/>
    <property type="match status" value="1"/>
</dbReference>
<comment type="caution">
    <text evidence="8">The sequence shown here is derived from an EMBL/GenBank/DDBJ whole genome shotgun (WGS) entry which is preliminary data.</text>
</comment>
<dbReference type="SUPFAM" id="SSF52172">
    <property type="entry name" value="CheY-like"/>
    <property type="match status" value="1"/>
</dbReference>
<dbReference type="PANTHER" id="PTHR43280">
    <property type="entry name" value="ARAC-FAMILY TRANSCRIPTIONAL REGULATOR"/>
    <property type="match status" value="1"/>
</dbReference>
<evidence type="ECO:0000256" key="4">
    <source>
        <dbReference type="PROSITE-ProRule" id="PRU00169"/>
    </source>
</evidence>
<dbReference type="InterPro" id="IPR018062">
    <property type="entry name" value="HTH_AraC-typ_CS"/>
</dbReference>
<dbReference type="Gene3D" id="1.10.10.60">
    <property type="entry name" value="Homeodomain-like"/>
    <property type="match status" value="2"/>
</dbReference>
<dbReference type="Pfam" id="PF12833">
    <property type="entry name" value="HTH_18"/>
    <property type="match status" value="1"/>
</dbReference>
<feature type="coiled-coil region" evidence="5">
    <location>
        <begin position="103"/>
        <end position="130"/>
    </location>
</feature>
<dbReference type="Pfam" id="PF00072">
    <property type="entry name" value="Response_reg"/>
    <property type="match status" value="1"/>
</dbReference>
<dbReference type="PROSITE" id="PS00041">
    <property type="entry name" value="HTH_ARAC_FAMILY_1"/>
    <property type="match status" value="1"/>
</dbReference>
<gene>
    <name evidence="8" type="ORF">J2S74_001485</name>
</gene>
<keyword evidence="5" id="KW-0175">Coiled coil</keyword>
<evidence type="ECO:0000259" key="7">
    <source>
        <dbReference type="PROSITE" id="PS50110"/>
    </source>
</evidence>
<keyword evidence="1" id="KW-0805">Transcription regulation</keyword>
<keyword evidence="2" id="KW-0238">DNA-binding</keyword>
<dbReference type="InterPro" id="IPR001789">
    <property type="entry name" value="Sig_transdc_resp-reg_receiver"/>
</dbReference>
<dbReference type="PROSITE" id="PS50110">
    <property type="entry name" value="RESPONSE_REGULATORY"/>
    <property type="match status" value="1"/>
</dbReference>
<keyword evidence="3" id="KW-0804">Transcription</keyword>
<dbReference type="InterPro" id="IPR011006">
    <property type="entry name" value="CheY-like_superfamily"/>
</dbReference>
<dbReference type="PANTHER" id="PTHR43280:SF2">
    <property type="entry name" value="HTH-TYPE TRANSCRIPTIONAL REGULATOR EXSA"/>
    <property type="match status" value="1"/>
</dbReference>
<feature type="modified residue" description="4-aspartylphosphate" evidence="4">
    <location>
        <position position="55"/>
    </location>
</feature>
<evidence type="ECO:0000259" key="6">
    <source>
        <dbReference type="PROSITE" id="PS01124"/>
    </source>
</evidence>
<keyword evidence="9" id="KW-1185">Reference proteome</keyword>
<dbReference type="InterPro" id="IPR009057">
    <property type="entry name" value="Homeodomain-like_sf"/>
</dbReference>
<accession>A0ABT9ZTR7</accession>
<evidence type="ECO:0000256" key="3">
    <source>
        <dbReference type="ARBA" id="ARBA00023163"/>
    </source>
</evidence>
<name>A0ABT9ZTR7_9BACI</name>
<dbReference type="InterPro" id="IPR020449">
    <property type="entry name" value="Tscrpt_reg_AraC-type_HTH"/>
</dbReference>
<dbReference type="RefSeq" id="WP_307323599.1">
    <property type="nucleotide sequence ID" value="NZ_JAUSUG010000004.1"/>
</dbReference>
<dbReference type="Gene3D" id="3.40.50.2300">
    <property type="match status" value="1"/>
</dbReference>
<evidence type="ECO:0000313" key="8">
    <source>
        <dbReference type="EMBL" id="MDQ0254112.1"/>
    </source>
</evidence>
<evidence type="ECO:0000313" key="9">
    <source>
        <dbReference type="Proteomes" id="UP001230005"/>
    </source>
</evidence>
<evidence type="ECO:0000256" key="5">
    <source>
        <dbReference type="SAM" id="Coils"/>
    </source>
</evidence>
<sequence>MYKVMLIDDDIPMLKFLSKIVDWNKLGLEVIYESASSMKALEVFDEVKPDIIVTDIGLPKMDGIELISRVKEMDNSVRVIFLTCHEEFHYAKKAIKLNVDDYIVKEELTKEQLEESLKKSINKIKEIGIEDEPFFKENLIRNNELLKRTFINELTKEQTKEQTYNYLKEHITRLNLPWKEQYYKLAIGYLPPSMNVEASSNISKLDKVYDAITNLSEDYKGIGVFINGNHLILIMNYRKSIKFNDQLFFNEFLVNSINYCKEKTDLNVSFITFKDDFKLDELGSNYKQIINEKYRFFYDVSNSIDNIALKADYSFIPLGNLLEYKKRELLKAVEDNDFSETEKILAKMYKLIIENKIEPIEIINDFINMVSLMEMRSNNLDKEESFTKELLGSWSMKDVMTLLKNRLVTLAKQTQAGIPSTSDASKIQLIDEYIAKNITENISSVDVAKYLFLNPSYFSRYFRRLTGFTFTDYVYQYKMKTACNYLLHSDESIEVIGLRIGFTERTYFSKVFKKYIGVTPSEFRSNQKAI</sequence>
<proteinExistence type="predicted"/>
<feature type="domain" description="HTH araC/xylS-type" evidence="6">
    <location>
        <begin position="428"/>
        <end position="526"/>
    </location>
</feature>
<dbReference type="SUPFAM" id="SSF46689">
    <property type="entry name" value="Homeodomain-like"/>
    <property type="match status" value="2"/>
</dbReference>
<dbReference type="PROSITE" id="PS01124">
    <property type="entry name" value="HTH_ARAC_FAMILY_2"/>
    <property type="match status" value="1"/>
</dbReference>
<dbReference type="SMART" id="SM00342">
    <property type="entry name" value="HTH_ARAC"/>
    <property type="match status" value="1"/>
</dbReference>
<feature type="domain" description="Response regulatory" evidence="7">
    <location>
        <begin position="3"/>
        <end position="120"/>
    </location>
</feature>
<reference evidence="8 9" key="1">
    <citation type="submission" date="2023-07" db="EMBL/GenBank/DDBJ databases">
        <title>Genomic Encyclopedia of Type Strains, Phase IV (KMG-IV): sequencing the most valuable type-strain genomes for metagenomic binning, comparative biology and taxonomic classification.</title>
        <authorList>
            <person name="Goeker M."/>
        </authorList>
    </citation>
    <scope>NUCLEOTIDE SEQUENCE [LARGE SCALE GENOMIC DNA]</scope>
    <source>
        <strain evidence="8 9">DSM 9768</strain>
    </source>
</reference>
<dbReference type="InterPro" id="IPR018060">
    <property type="entry name" value="HTH_AraC"/>
</dbReference>
<organism evidence="8 9">
    <name type="scientific">Evansella vedderi</name>
    <dbReference type="NCBI Taxonomy" id="38282"/>
    <lineage>
        <taxon>Bacteria</taxon>
        <taxon>Bacillati</taxon>
        <taxon>Bacillota</taxon>
        <taxon>Bacilli</taxon>
        <taxon>Bacillales</taxon>
        <taxon>Bacillaceae</taxon>
        <taxon>Evansella</taxon>
    </lineage>
</organism>
<dbReference type="PRINTS" id="PR00032">
    <property type="entry name" value="HTHARAC"/>
</dbReference>
<keyword evidence="4" id="KW-0597">Phosphoprotein</keyword>
<dbReference type="CDD" id="cd17536">
    <property type="entry name" value="REC_YesN-like"/>
    <property type="match status" value="1"/>
</dbReference>
<dbReference type="Proteomes" id="UP001230005">
    <property type="component" value="Unassembled WGS sequence"/>
</dbReference>
<evidence type="ECO:0000256" key="1">
    <source>
        <dbReference type="ARBA" id="ARBA00023015"/>
    </source>
</evidence>
<evidence type="ECO:0000256" key="2">
    <source>
        <dbReference type="ARBA" id="ARBA00023125"/>
    </source>
</evidence>
<dbReference type="EMBL" id="JAUSUG010000004">
    <property type="protein sequence ID" value="MDQ0254112.1"/>
    <property type="molecule type" value="Genomic_DNA"/>
</dbReference>
<protein>
    <submittedName>
        <fullName evidence="8">Two-component system response regulator YesN</fullName>
    </submittedName>
</protein>